<dbReference type="PANTHER" id="PTHR36529:SF1">
    <property type="entry name" value="GLYCOSYLTRANSFERASE"/>
    <property type="match status" value="1"/>
</dbReference>
<keyword evidence="2" id="KW-1185">Reference proteome</keyword>
<evidence type="ECO:0000313" key="2">
    <source>
        <dbReference type="Proteomes" id="UP000324996"/>
    </source>
</evidence>
<dbReference type="EMBL" id="BKCN01000002">
    <property type="protein sequence ID" value="GER02824.1"/>
    <property type="molecule type" value="Genomic_DNA"/>
</dbReference>
<dbReference type="AlphaFoldDB" id="A0A5A7N4Y7"/>
<dbReference type="PANTHER" id="PTHR36529">
    <property type="entry name" value="SLL1095 PROTEIN"/>
    <property type="match status" value="1"/>
</dbReference>
<dbReference type="RefSeq" id="WP_150006744.1">
    <property type="nucleotide sequence ID" value="NZ_BKCN01000002.1"/>
</dbReference>
<dbReference type="Gene3D" id="3.90.550.10">
    <property type="entry name" value="Spore Coat Polysaccharide Biosynthesis Protein SpsA, Chain A"/>
    <property type="match status" value="1"/>
</dbReference>
<dbReference type="InterPro" id="IPR029044">
    <property type="entry name" value="Nucleotide-diphossugar_trans"/>
</dbReference>
<dbReference type="Pfam" id="PF09837">
    <property type="entry name" value="DUF2064"/>
    <property type="match status" value="1"/>
</dbReference>
<accession>A0A5A7N4Y7</accession>
<dbReference type="Proteomes" id="UP000324996">
    <property type="component" value="Unassembled WGS sequence"/>
</dbReference>
<reference evidence="1 2" key="1">
    <citation type="submission" date="2019-09" db="EMBL/GenBank/DDBJ databases">
        <title>NBRP : Genome information of microbial organism related human and environment.</title>
        <authorList>
            <person name="Hattori M."/>
            <person name="Oshima K."/>
            <person name="Inaba H."/>
            <person name="Suda W."/>
            <person name="Sakamoto M."/>
            <person name="Iino T."/>
            <person name="Kitahara M."/>
            <person name="Oshida Y."/>
            <person name="Iida T."/>
            <person name="Kudo T."/>
            <person name="Itoh T."/>
            <person name="Ohkuma M."/>
        </authorList>
    </citation>
    <scope>NUCLEOTIDE SEQUENCE [LARGE SCALE GENOMIC DNA]</scope>
    <source>
        <strain evidence="1 2">Q-1</strain>
    </source>
</reference>
<dbReference type="InterPro" id="IPR018641">
    <property type="entry name" value="Trfase_1_rSAM/seldom-assoc"/>
</dbReference>
<evidence type="ECO:0000313" key="1">
    <source>
        <dbReference type="EMBL" id="GER02824.1"/>
    </source>
</evidence>
<comment type="caution">
    <text evidence="1">The sequence shown here is derived from an EMBL/GenBank/DDBJ whole genome shotgun (WGS) entry which is preliminary data.</text>
</comment>
<sequence>MHGQVFLIGADAPQMGARHLKAAQQALEEQDFVFGPAHDGGFWLFGGKRPIPKPLWLAPRYSTAHARADFIDALKANAFPAPAMLDFLNDIDEAEDLAALTHEMPATRSPAQRRLMAWLRQMESDQTRM</sequence>
<organism evidence="1 2">
    <name type="scientific">Iodidimonas nitroreducens</name>
    <dbReference type="NCBI Taxonomy" id="1236968"/>
    <lineage>
        <taxon>Bacteria</taxon>
        <taxon>Pseudomonadati</taxon>
        <taxon>Pseudomonadota</taxon>
        <taxon>Alphaproteobacteria</taxon>
        <taxon>Iodidimonadales</taxon>
        <taxon>Iodidimonadaceae</taxon>
        <taxon>Iodidimonas</taxon>
    </lineage>
</organism>
<gene>
    <name evidence="1" type="ORF">JCM17846_05060</name>
</gene>
<protein>
    <recommendedName>
        <fullName evidence="3">DUF2064 domain-containing protein</fullName>
    </recommendedName>
</protein>
<dbReference type="SUPFAM" id="SSF53448">
    <property type="entry name" value="Nucleotide-diphospho-sugar transferases"/>
    <property type="match status" value="1"/>
</dbReference>
<evidence type="ECO:0008006" key="3">
    <source>
        <dbReference type="Google" id="ProtNLM"/>
    </source>
</evidence>
<name>A0A5A7N4Y7_9PROT</name>
<proteinExistence type="predicted"/>